<evidence type="ECO:0000259" key="1">
    <source>
        <dbReference type="PROSITE" id="PS50181"/>
    </source>
</evidence>
<organism evidence="2 3">
    <name type="scientific">Drechslerella dactyloides</name>
    <name type="common">Nematode-trapping fungus</name>
    <name type="synonym">Arthrobotrys dactyloides</name>
    <dbReference type="NCBI Taxonomy" id="74499"/>
    <lineage>
        <taxon>Eukaryota</taxon>
        <taxon>Fungi</taxon>
        <taxon>Dikarya</taxon>
        <taxon>Ascomycota</taxon>
        <taxon>Pezizomycotina</taxon>
        <taxon>Orbiliomycetes</taxon>
        <taxon>Orbiliales</taxon>
        <taxon>Orbiliaceae</taxon>
        <taxon>Drechslerella</taxon>
    </lineage>
</organism>
<gene>
    <name evidence="2" type="ORF">Dda_8846</name>
</gene>
<accession>A0AAD6IQ74</accession>
<comment type="caution">
    <text evidence="2">The sequence shown here is derived from an EMBL/GenBank/DDBJ whole genome shotgun (WGS) entry which is preliminary data.</text>
</comment>
<dbReference type="AlphaFoldDB" id="A0AAD6IQ74"/>
<dbReference type="CDD" id="cd09917">
    <property type="entry name" value="F-box_SF"/>
    <property type="match status" value="1"/>
</dbReference>
<dbReference type="SUPFAM" id="SSF81383">
    <property type="entry name" value="F-box domain"/>
    <property type="match status" value="1"/>
</dbReference>
<evidence type="ECO:0000313" key="2">
    <source>
        <dbReference type="EMBL" id="KAJ6256348.1"/>
    </source>
</evidence>
<dbReference type="PROSITE" id="PS50181">
    <property type="entry name" value="FBOX"/>
    <property type="match status" value="1"/>
</dbReference>
<dbReference type="EMBL" id="JAQGDS010000013">
    <property type="protein sequence ID" value="KAJ6256348.1"/>
    <property type="molecule type" value="Genomic_DNA"/>
</dbReference>
<dbReference type="GO" id="GO:0004867">
    <property type="term" value="F:serine-type endopeptidase inhibitor activity"/>
    <property type="evidence" value="ECO:0007669"/>
    <property type="project" value="InterPro"/>
</dbReference>
<dbReference type="Pfam" id="PF12937">
    <property type="entry name" value="F-box-like"/>
    <property type="match status" value="1"/>
</dbReference>
<feature type="domain" description="F-box" evidence="1">
    <location>
        <begin position="5"/>
        <end position="50"/>
    </location>
</feature>
<sequence>MSTQYRPFNHIPLELLQPIFQNLRRWELVPVALTCRSFNDAARRLLWADCDLTLFAKSPRPKNSNLFHAVESRQWDDVRLRLNSFSKEPMGGLVRSLTLRLKSFDQENDEDNDSDPENDPDHQQFQDQIQMARKMAKDIAEEPSALRSLYVDISFLDTPSDFAENLQYLQLELMDFYCYLHGYLRRTPRLECFCLFIDRTNPMIQTSPLRSIAPMFPEDIESVAGSLFIPTMRRLELTLSQGFLASTFLLYPGARTGEKKQLPVEQLFRNFALRHTDVIERFLWFSVEESLPESAGYRPRRSIPILNGATHMTIDRPCERKGRKNLRELRKSHNEKLRSLRLAHFMFEVDETGWLIENVLPFRNLVKLKLHDWWATDDIASAVMGIPTCGDSFLGHYSMWLVQRNNESGVYQLKALGAPTGIGRYGQGPVAFLKEDMARELGWEIESVGGYSRNIFKIKVPNSDLYWHVGNYTTFSGHKIELRKASGESEQIFHFMAADADDGHCFEEGVRDRNSEDKLASAISIEHA</sequence>
<evidence type="ECO:0000313" key="3">
    <source>
        <dbReference type="Proteomes" id="UP001221413"/>
    </source>
</evidence>
<dbReference type="Proteomes" id="UP001221413">
    <property type="component" value="Unassembled WGS sequence"/>
</dbReference>
<protein>
    <recommendedName>
        <fullName evidence="1">F-box domain-containing protein</fullName>
    </recommendedName>
</protein>
<dbReference type="Gene3D" id="2.80.10.50">
    <property type="match status" value="1"/>
</dbReference>
<dbReference type="InterPro" id="IPR001810">
    <property type="entry name" value="F-box_dom"/>
</dbReference>
<dbReference type="Pfam" id="PF16850">
    <property type="entry name" value="Inhibitor_I66"/>
    <property type="match status" value="1"/>
</dbReference>
<keyword evidence="3" id="KW-1185">Reference proteome</keyword>
<proteinExistence type="predicted"/>
<dbReference type="InterPro" id="IPR036047">
    <property type="entry name" value="F-box-like_dom_sf"/>
</dbReference>
<reference evidence="2" key="1">
    <citation type="submission" date="2023-01" db="EMBL/GenBank/DDBJ databases">
        <title>The chitinases involved in constricting ring structure development in the nematode-trapping fungus Drechslerella dactyloides.</title>
        <authorList>
            <person name="Wang R."/>
            <person name="Zhang L."/>
            <person name="Tang P."/>
            <person name="Li S."/>
            <person name="Liang L."/>
        </authorList>
    </citation>
    <scope>NUCLEOTIDE SEQUENCE</scope>
    <source>
        <strain evidence="2">YMF1.00031</strain>
    </source>
</reference>
<dbReference type="InterPro" id="IPR031755">
    <property type="entry name" value="Inhibitor_I66"/>
</dbReference>
<name>A0AAD6IQ74_DREDA</name>